<evidence type="ECO:0000256" key="1">
    <source>
        <dbReference type="SAM" id="MobiDB-lite"/>
    </source>
</evidence>
<dbReference type="Proteomes" id="UP000017822">
    <property type="component" value="Unassembled WGS sequence"/>
</dbReference>
<reference evidence="2 3" key="1">
    <citation type="submission" date="2013-07" db="EMBL/GenBank/DDBJ databases">
        <authorList>
            <person name="Schaap P.J."/>
            <person name="Mehboob F."/>
            <person name="Oosterkamp M.J."/>
            <person name="de Vos W.M."/>
            <person name="Stams A.J.M."/>
            <person name="Koehorst J.J."/>
        </authorList>
    </citation>
    <scope>NUCLEOTIDE SEQUENCE [LARGE SCALE GENOMIC DNA]</scope>
    <source>
        <strain evidence="2 3">AW-1</strain>
    </source>
</reference>
<organism evidence="2 3">
    <name type="scientific">Stutzerimonas chloritidismutans AW-1</name>
    <dbReference type="NCBI Taxonomy" id="1263865"/>
    <lineage>
        <taxon>Bacteria</taxon>
        <taxon>Pseudomonadati</taxon>
        <taxon>Pseudomonadota</taxon>
        <taxon>Gammaproteobacteria</taxon>
        <taxon>Pseudomonadales</taxon>
        <taxon>Pseudomonadaceae</taxon>
        <taxon>Stutzerimonas</taxon>
    </lineage>
</organism>
<dbReference type="EMBL" id="AOFQ01000018">
    <property type="protein sequence ID" value="ESR00173.1"/>
    <property type="molecule type" value="Genomic_DNA"/>
</dbReference>
<dbReference type="AlphaFoldDB" id="V4QEH4"/>
<protein>
    <submittedName>
        <fullName evidence="2">Uncharacterized protein</fullName>
    </submittedName>
</protein>
<accession>V4QEH4</accession>
<gene>
    <name evidence="2" type="ORF">F753_06660</name>
</gene>
<feature type="region of interest" description="Disordered" evidence="1">
    <location>
        <begin position="65"/>
        <end position="110"/>
    </location>
</feature>
<evidence type="ECO:0000313" key="2">
    <source>
        <dbReference type="EMBL" id="ESR00173.1"/>
    </source>
</evidence>
<sequence length="110" mass="12192">MAGRISLAERGEIQPATEVDEEEQQHEVADAGQARVHRFTIGRRGQRKAGDECPGLLAETDVVAQRGKSGTPGNGEDQQQLLRARHAADQRRQHVAHQHVHQDRSTCQTQ</sequence>
<evidence type="ECO:0000313" key="3">
    <source>
        <dbReference type="Proteomes" id="UP000017822"/>
    </source>
</evidence>
<feature type="region of interest" description="Disordered" evidence="1">
    <location>
        <begin position="1"/>
        <end position="53"/>
    </location>
</feature>
<proteinExistence type="predicted"/>
<name>V4QEH4_STUCH</name>
<comment type="caution">
    <text evidence="2">The sequence shown here is derived from an EMBL/GenBank/DDBJ whole genome shotgun (WGS) entry which is preliminary data.</text>
</comment>
<feature type="compositionally biased region" description="Basic residues" evidence="1">
    <location>
        <begin position="35"/>
        <end position="47"/>
    </location>
</feature>